<accession>S3ZVW5</accession>
<gene>
    <name evidence="3" type="ORF">STRAU_0080</name>
</gene>
<feature type="transmembrane region" description="Helical" evidence="1">
    <location>
        <begin position="449"/>
        <end position="472"/>
    </location>
</feature>
<dbReference type="EMBL" id="AOPZ01000003">
    <property type="protein sequence ID" value="EPH46914.1"/>
    <property type="molecule type" value="Genomic_DNA"/>
</dbReference>
<dbReference type="SUPFAM" id="SSF52129">
    <property type="entry name" value="Caspase-like"/>
    <property type="match status" value="1"/>
</dbReference>
<protein>
    <recommendedName>
        <fullName evidence="2">Peptidase C14 caspase domain-containing protein</fullName>
    </recommendedName>
</protein>
<feature type="transmembrane region" description="Helical" evidence="1">
    <location>
        <begin position="295"/>
        <end position="323"/>
    </location>
</feature>
<evidence type="ECO:0000256" key="1">
    <source>
        <dbReference type="SAM" id="Phobius"/>
    </source>
</evidence>
<feature type="transmembrane region" description="Helical" evidence="1">
    <location>
        <begin position="374"/>
        <end position="396"/>
    </location>
</feature>
<dbReference type="Pfam" id="PF00656">
    <property type="entry name" value="Peptidase_C14"/>
    <property type="match status" value="1"/>
</dbReference>
<comment type="caution">
    <text evidence="3">The sequence shown here is derived from an EMBL/GenBank/DDBJ whole genome shotgun (WGS) entry which is preliminary data.</text>
</comment>
<sequence>MRLPDPHRSYAVLIGTSTYRSSQLADLPAVSNNLRDLAAVLTDPNLGGVPQERCIIISDPADARTVYRILRRYARAAEDTLIVYFAGHGQTGLRNELYLGLTDTDPDELRVSALEFDLIRDVLIDCPAVNRVVILDCCFSGRAIQDMSGEEEAILGQVAVEGTYVLASTPVNSVALAPVGASHTAFTGELIQLLRTGVPGGPELLTYGEIYRRLLHATTLRGLPSPRQRGTGTVDLLALVRNAAASAEAPVPAAVAGHPVVPSRIRQKIIRPLKLQPTSLTNRKPMGDWKILRNIGWIALFATWLYGLGQISTALFLLIESAASPTLTLSFRELVTGDPGHEITLVDITLPLFNMLVGSLIFRFTRRDDARSWVGVCALLGYGTADAAGIPFAIAVSLYEPNHLYHSIFPSPEVIIAGRALLAIAAVAALVTVVRTFPSVKIGLPARRGMPFVILVLALMVAYVAFVICWHTNIRVLEDDVTSRLIRCVVISLLAILLPVGGLAIQSRQLGAGLAAGWLAFSLSIEIQFISTLGYDDSILRSDASLWIEHLLLGLMNLGLFCAYYLHLRERRPS</sequence>
<evidence type="ECO:0000259" key="2">
    <source>
        <dbReference type="Pfam" id="PF00656"/>
    </source>
</evidence>
<feature type="transmembrane region" description="Helical" evidence="1">
    <location>
        <begin position="512"/>
        <end position="535"/>
    </location>
</feature>
<evidence type="ECO:0000313" key="4">
    <source>
        <dbReference type="Proteomes" id="UP000014629"/>
    </source>
</evidence>
<feature type="domain" description="Peptidase C14 caspase" evidence="2">
    <location>
        <begin position="9"/>
        <end position="199"/>
    </location>
</feature>
<keyword evidence="1" id="KW-0472">Membrane</keyword>
<dbReference type="AlphaFoldDB" id="S3ZVW5"/>
<proteinExistence type="predicted"/>
<keyword evidence="1" id="KW-0812">Transmembrane</keyword>
<dbReference type="GO" id="GO:0004197">
    <property type="term" value="F:cysteine-type endopeptidase activity"/>
    <property type="evidence" value="ECO:0007669"/>
    <property type="project" value="InterPro"/>
</dbReference>
<dbReference type="InterPro" id="IPR029030">
    <property type="entry name" value="Caspase-like_dom_sf"/>
</dbReference>
<feature type="transmembrane region" description="Helical" evidence="1">
    <location>
        <begin position="343"/>
        <end position="362"/>
    </location>
</feature>
<dbReference type="Proteomes" id="UP000014629">
    <property type="component" value="Unassembled WGS sequence"/>
</dbReference>
<feature type="transmembrane region" description="Helical" evidence="1">
    <location>
        <begin position="416"/>
        <end position="437"/>
    </location>
</feature>
<name>S3ZVW5_9ACTN</name>
<organism evidence="3 4">
    <name type="scientific">Streptomyces aurantiacus JA 4570</name>
    <dbReference type="NCBI Taxonomy" id="1286094"/>
    <lineage>
        <taxon>Bacteria</taxon>
        <taxon>Bacillati</taxon>
        <taxon>Actinomycetota</taxon>
        <taxon>Actinomycetes</taxon>
        <taxon>Kitasatosporales</taxon>
        <taxon>Streptomycetaceae</taxon>
        <taxon>Streptomyces</taxon>
        <taxon>Streptomyces aurantiacus group</taxon>
    </lineage>
</organism>
<dbReference type="Gene3D" id="3.40.50.1460">
    <property type="match status" value="1"/>
</dbReference>
<feature type="transmembrane region" description="Helical" evidence="1">
    <location>
        <begin position="484"/>
        <end position="505"/>
    </location>
</feature>
<reference evidence="3 4" key="1">
    <citation type="submission" date="2013-02" db="EMBL/GenBank/DDBJ databases">
        <title>Draft Genome Sequence of Streptomyces aurantiacus, Which Produces Setomimycin.</title>
        <authorList>
            <person name="Gruening B.A."/>
            <person name="Praeg A."/>
            <person name="Erxleben A."/>
            <person name="Guenther S."/>
            <person name="Mueller M."/>
        </authorList>
    </citation>
    <scope>NUCLEOTIDE SEQUENCE [LARGE SCALE GENOMIC DNA]</scope>
    <source>
        <strain evidence="3 4">JA 4570</strain>
    </source>
</reference>
<dbReference type="NCBIfam" id="NF047832">
    <property type="entry name" value="caspase_w_EACC1"/>
    <property type="match status" value="1"/>
</dbReference>
<keyword evidence="4" id="KW-1185">Reference proteome</keyword>
<feature type="transmembrane region" description="Helical" evidence="1">
    <location>
        <begin position="547"/>
        <end position="566"/>
    </location>
</feature>
<keyword evidence="1" id="KW-1133">Transmembrane helix</keyword>
<dbReference type="InterPro" id="IPR011600">
    <property type="entry name" value="Pept_C14_caspase"/>
</dbReference>
<evidence type="ECO:0000313" key="3">
    <source>
        <dbReference type="EMBL" id="EPH46914.1"/>
    </source>
</evidence>
<dbReference type="GO" id="GO:0006508">
    <property type="term" value="P:proteolysis"/>
    <property type="evidence" value="ECO:0007669"/>
    <property type="project" value="InterPro"/>
</dbReference>
<dbReference type="RefSeq" id="WP_016638216.1">
    <property type="nucleotide sequence ID" value="NZ_AOPZ01000003.1"/>
</dbReference>